<evidence type="ECO:0000313" key="1">
    <source>
        <dbReference type="EMBL" id="KAK8855341.1"/>
    </source>
</evidence>
<protein>
    <submittedName>
        <fullName evidence="1">RING finger domain protein</fullName>
    </submittedName>
</protein>
<comment type="caution">
    <text evidence="1">The sequence shown here is derived from an EMBL/GenBank/DDBJ whole genome shotgun (WGS) entry which is preliminary data.</text>
</comment>
<keyword evidence="2" id="KW-1185">Reference proteome</keyword>
<name>A0ABR2HZ32_9PEZI</name>
<gene>
    <name evidence="1" type="ORF">PGQ11_011253</name>
</gene>
<proteinExistence type="predicted"/>
<reference evidence="1 2" key="1">
    <citation type="journal article" date="2024" name="IMA Fungus">
        <title>Apiospora arundinis, a panoply of carbohydrate-active enzymes and secondary metabolites.</title>
        <authorList>
            <person name="Sorensen T."/>
            <person name="Petersen C."/>
            <person name="Muurmann A.T."/>
            <person name="Christiansen J.V."/>
            <person name="Brundto M.L."/>
            <person name="Overgaard C.K."/>
            <person name="Boysen A.T."/>
            <person name="Wollenberg R.D."/>
            <person name="Larsen T.O."/>
            <person name="Sorensen J.L."/>
            <person name="Nielsen K.L."/>
            <person name="Sondergaard T.E."/>
        </authorList>
    </citation>
    <scope>NUCLEOTIDE SEQUENCE [LARGE SCALE GENOMIC DNA]</scope>
    <source>
        <strain evidence="1 2">AAU 773</strain>
    </source>
</reference>
<dbReference type="Proteomes" id="UP001390339">
    <property type="component" value="Unassembled WGS sequence"/>
</dbReference>
<dbReference type="EMBL" id="JAPCWZ010000007">
    <property type="protein sequence ID" value="KAK8855341.1"/>
    <property type="molecule type" value="Genomic_DNA"/>
</dbReference>
<accession>A0ABR2HZ32</accession>
<evidence type="ECO:0000313" key="2">
    <source>
        <dbReference type="Proteomes" id="UP001390339"/>
    </source>
</evidence>
<organism evidence="1 2">
    <name type="scientific">Apiospora arundinis</name>
    <dbReference type="NCBI Taxonomy" id="335852"/>
    <lineage>
        <taxon>Eukaryota</taxon>
        <taxon>Fungi</taxon>
        <taxon>Dikarya</taxon>
        <taxon>Ascomycota</taxon>
        <taxon>Pezizomycotina</taxon>
        <taxon>Sordariomycetes</taxon>
        <taxon>Xylariomycetidae</taxon>
        <taxon>Amphisphaeriales</taxon>
        <taxon>Apiosporaceae</taxon>
        <taxon>Apiospora</taxon>
    </lineage>
</organism>
<sequence length="634" mass="73030">MAPWLELYSNAPGLPGPYMREFLAPYQILDELKAERPRTVQLIGGMTKWEYTGGSHSINDYRVHLRRLNKKGAPLLGIDCCTHWCPEPKRMLGGPKSGTSSYHLLKGGMPRADCLVTTVDLFSRLLGVLSLVVVIFIDDISLPRGVIDFLAHWIRRSQSDQKNRPRIILFQQKLFAYLIEILRISDPATPFSIAELKSQQEFWAMLFRHTQECASQRQDDHYDFNARHLKIIFRYVIEHYAANTSTRLEFPLALRQASSFSAHLPRHLSCLLQELGPQRSEIAVTIIASALCVDAYEPEMHNFLPNYIFDCAYKSAFSSLRRSDLYERIKYQFALTAFENQKAEASAFRAHIRRLGSFACPLCLRLNDAELRLYPATAQKRVLVINGDLQDKTQISQFLSRLGFLIALTDFPFREHFDRVYASGVGLYFASSIFGNKRSLSKTVKSAKDVIWVQENRWNWKRQCCVKFSPWAEMNPQQLCRDNEKQLQLRTRKRLYTNFTESEEVPPGPALVDLMIQMKDAHFTYRGDEMDYLKSKVFDQKTARDCRDNIPYKKQITFSVFSMKTAIDVKVQVGEQIHSICKCPYELRSLIRDQQMDCLSSDPPSYLTTEDTGHEMDNLQVILGRVAKFTLSGT</sequence>